<reference evidence="2 3" key="1">
    <citation type="journal article" date="2012" name="PLoS Pathog.">
        <title>The genome of the obligate intracellular parasite Trachipleistophora hominis: new insights into microsporidian genome dynamics and reductive evolution.</title>
        <authorList>
            <person name="Heinz E."/>
            <person name="Williams T.A."/>
            <person name="Nakjang S."/>
            <person name="Noel C.J."/>
            <person name="Swan D.C."/>
            <person name="Goldberg A.V."/>
            <person name="Harris S.R."/>
            <person name="Weinmaier T."/>
            <person name="Markert S."/>
            <person name="Becher D."/>
            <person name="Bernhardt J."/>
            <person name="Dagan T."/>
            <person name="Hacker C."/>
            <person name="Lucocq J.M."/>
            <person name="Schweder T."/>
            <person name="Rattei T."/>
            <person name="Hall N."/>
            <person name="Hirt R.P."/>
            <person name="Embley T.M."/>
        </authorList>
    </citation>
    <scope>NUCLEOTIDE SEQUENCE [LARGE SCALE GENOMIC DNA]</scope>
</reference>
<evidence type="ECO:0000313" key="2">
    <source>
        <dbReference type="EMBL" id="ELQ76611.1"/>
    </source>
</evidence>
<proteinExistence type="predicted"/>
<dbReference type="HOGENOM" id="CLU_1769486_0_0_1"/>
<name>L7JZY9_TRAHO</name>
<dbReference type="Proteomes" id="UP000011185">
    <property type="component" value="Unassembled WGS sequence"/>
</dbReference>
<protein>
    <submittedName>
        <fullName evidence="2">Uncharacterized protein</fullName>
    </submittedName>
</protein>
<dbReference type="OrthoDB" id="10366473at2759"/>
<sequence>MAINIIFGIVLFNSAVLFLVGEYSRSKMERILQNDKLSFSSLFPVQWKNARIGAAEERENEAVLSNILASGGKRAYSSLVEEIHKLDRDSRKTERAGKNVFNLTCWIHDEDNCTSNRKKKTESNKSVMLGPNLTVEREKHYAYLNRKFSI</sequence>
<dbReference type="InParanoid" id="L7JZY9"/>
<evidence type="ECO:0000256" key="1">
    <source>
        <dbReference type="SAM" id="Phobius"/>
    </source>
</evidence>
<evidence type="ECO:0000313" key="3">
    <source>
        <dbReference type="Proteomes" id="UP000011185"/>
    </source>
</evidence>
<gene>
    <name evidence="2" type="ORF">THOM_0327</name>
</gene>
<keyword evidence="3" id="KW-1185">Reference proteome</keyword>
<feature type="transmembrane region" description="Helical" evidence="1">
    <location>
        <begin position="6"/>
        <end position="24"/>
    </location>
</feature>
<dbReference type="VEuPathDB" id="MicrosporidiaDB:THOM_0327"/>
<dbReference type="OMA" id="CWIHDED"/>
<organism evidence="2 3">
    <name type="scientific">Trachipleistophora hominis</name>
    <name type="common">Microsporidian parasite</name>
    <dbReference type="NCBI Taxonomy" id="72359"/>
    <lineage>
        <taxon>Eukaryota</taxon>
        <taxon>Fungi</taxon>
        <taxon>Fungi incertae sedis</taxon>
        <taxon>Microsporidia</taxon>
        <taxon>Pleistophoridae</taxon>
        <taxon>Trachipleistophora</taxon>
    </lineage>
</organism>
<keyword evidence="1" id="KW-0472">Membrane</keyword>
<dbReference type="EMBL" id="JH993832">
    <property type="protein sequence ID" value="ELQ76611.1"/>
    <property type="molecule type" value="Genomic_DNA"/>
</dbReference>
<dbReference type="AlphaFoldDB" id="L7JZY9"/>
<keyword evidence="1" id="KW-0812">Transmembrane</keyword>
<keyword evidence="1" id="KW-1133">Transmembrane helix</keyword>
<accession>L7JZY9</accession>